<evidence type="ECO:0000256" key="2">
    <source>
        <dbReference type="ARBA" id="ARBA00010581"/>
    </source>
</evidence>
<dbReference type="GO" id="GO:0004129">
    <property type="term" value="F:cytochrome-c oxidase activity"/>
    <property type="evidence" value="ECO:0007669"/>
    <property type="project" value="InterPro"/>
</dbReference>
<evidence type="ECO:0000256" key="7">
    <source>
        <dbReference type="SAM" id="Phobius"/>
    </source>
</evidence>
<dbReference type="InterPro" id="IPR035973">
    <property type="entry name" value="Cyt_c_oxidase_su3-like_sf"/>
</dbReference>
<keyword evidence="5 7" id="KW-0472">Membrane</keyword>
<evidence type="ECO:0000313" key="10">
    <source>
        <dbReference type="Proteomes" id="UP000249299"/>
    </source>
</evidence>
<evidence type="ECO:0000259" key="8">
    <source>
        <dbReference type="PROSITE" id="PS50253"/>
    </source>
</evidence>
<keyword evidence="3 6" id="KW-0812">Transmembrane</keyword>
<dbReference type="PANTHER" id="PTHR11403">
    <property type="entry name" value="CYTOCHROME C OXIDASE SUBUNIT III"/>
    <property type="match status" value="1"/>
</dbReference>
<dbReference type="SUPFAM" id="SSF81452">
    <property type="entry name" value="Cytochrome c oxidase subunit III-like"/>
    <property type="match status" value="1"/>
</dbReference>
<feature type="transmembrane region" description="Helical" evidence="7">
    <location>
        <begin position="62"/>
        <end position="82"/>
    </location>
</feature>
<dbReference type="InterPro" id="IPR013833">
    <property type="entry name" value="Cyt_c_oxidase_su3_a-hlx"/>
</dbReference>
<protein>
    <submittedName>
        <fullName evidence="9">Copper oxidase</fullName>
    </submittedName>
</protein>
<dbReference type="Gene3D" id="1.20.120.80">
    <property type="entry name" value="Cytochrome c oxidase, subunit III, four-helix bundle"/>
    <property type="match status" value="1"/>
</dbReference>
<evidence type="ECO:0000256" key="1">
    <source>
        <dbReference type="ARBA" id="ARBA00004141"/>
    </source>
</evidence>
<evidence type="ECO:0000256" key="3">
    <source>
        <dbReference type="ARBA" id="ARBA00022692"/>
    </source>
</evidence>
<dbReference type="PANTHER" id="PTHR11403:SF6">
    <property type="entry name" value="NITRIC OXIDE REDUCTASE SUBUNIT E"/>
    <property type="match status" value="1"/>
</dbReference>
<dbReference type="InterPro" id="IPR024791">
    <property type="entry name" value="Cyt_c/ubiquinol_Oxase_su3"/>
</dbReference>
<reference evidence="9 10" key="1">
    <citation type="submission" date="2017-07" db="EMBL/GenBank/DDBJ databases">
        <title>Draft Genome Sequences of Select Purple Nonsulfur Bacteria.</title>
        <authorList>
            <person name="Lasarre B."/>
            <person name="Mckinlay J.B."/>
        </authorList>
    </citation>
    <scope>NUCLEOTIDE SEQUENCE [LARGE SCALE GENOMIC DNA]</scope>
    <source>
        <strain evidence="9 10">DSM 11290</strain>
    </source>
</reference>
<dbReference type="PROSITE" id="PS50253">
    <property type="entry name" value="COX3"/>
    <property type="match status" value="1"/>
</dbReference>
<comment type="subcellular location">
    <subcellularLocation>
        <location evidence="6">Cell membrane</location>
        <topology evidence="6">Multi-pass membrane protein</topology>
    </subcellularLocation>
    <subcellularLocation>
        <location evidence="1">Membrane</location>
        <topology evidence="1">Multi-pass membrane protein</topology>
    </subcellularLocation>
</comment>
<feature type="transmembrane region" description="Helical" evidence="7">
    <location>
        <begin position="94"/>
        <end position="113"/>
    </location>
</feature>
<comment type="caution">
    <text evidence="9">The sequence shown here is derived from an EMBL/GenBank/DDBJ whole genome shotgun (WGS) entry which is preliminary data.</text>
</comment>
<dbReference type="OrthoDB" id="9810850at2"/>
<comment type="similarity">
    <text evidence="2 6">Belongs to the cytochrome c oxidase subunit 3 family.</text>
</comment>
<evidence type="ECO:0000256" key="4">
    <source>
        <dbReference type="ARBA" id="ARBA00022989"/>
    </source>
</evidence>
<dbReference type="InterPro" id="IPR000298">
    <property type="entry name" value="Cyt_c_oxidase-like_su3"/>
</dbReference>
<dbReference type="Proteomes" id="UP000249299">
    <property type="component" value="Unassembled WGS sequence"/>
</dbReference>
<proteinExistence type="inferred from homology"/>
<evidence type="ECO:0000256" key="6">
    <source>
        <dbReference type="RuleBase" id="RU003376"/>
    </source>
</evidence>
<name>A0A327JND2_9HYPH</name>
<feature type="transmembrane region" description="Helical" evidence="7">
    <location>
        <begin position="133"/>
        <end position="157"/>
    </location>
</feature>
<dbReference type="AlphaFoldDB" id="A0A327JND2"/>
<accession>A0A327JND2</accession>
<evidence type="ECO:0000256" key="5">
    <source>
        <dbReference type="ARBA" id="ARBA00023136"/>
    </source>
</evidence>
<feature type="domain" description="Heme-copper oxidase subunit III family profile" evidence="8">
    <location>
        <begin position="23"/>
        <end position="189"/>
    </location>
</feature>
<keyword evidence="4 7" id="KW-1133">Transmembrane helix</keyword>
<keyword evidence="10" id="KW-1185">Reference proteome</keyword>
<organism evidence="9 10">
    <name type="scientific">Rhodobium orientis</name>
    <dbReference type="NCBI Taxonomy" id="34017"/>
    <lineage>
        <taxon>Bacteria</taxon>
        <taxon>Pseudomonadati</taxon>
        <taxon>Pseudomonadota</taxon>
        <taxon>Alphaproteobacteria</taxon>
        <taxon>Hyphomicrobiales</taxon>
        <taxon>Rhodobiaceae</taxon>
        <taxon>Rhodobium</taxon>
    </lineage>
</organism>
<sequence length="189" mass="20347">MSGTARTIPSADPLEQLPGDLMMWVLIVSELLVFGAGLAAFLSVRITDPAGFAAAQDHLHRAAAGINTVVLVTSGFLAALAVRARCGGRRGRTRLLLAAAALLGTVFLVVKGWEFSDAFAAGLSTETHPFFTFYFLLTGFHFAHVVAGIVILALIGWKDSPHSLEVGTAFWHMVDLVWVILFPVLYLLR</sequence>
<dbReference type="GO" id="GO:0005886">
    <property type="term" value="C:plasma membrane"/>
    <property type="evidence" value="ECO:0007669"/>
    <property type="project" value="UniProtKB-SubCell"/>
</dbReference>
<feature type="transmembrane region" description="Helical" evidence="7">
    <location>
        <begin position="21"/>
        <end position="42"/>
    </location>
</feature>
<dbReference type="RefSeq" id="WP_111433998.1">
    <property type="nucleotide sequence ID" value="NZ_JACIGG010000008.1"/>
</dbReference>
<dbReference type="EMBL" id="NPEV01000014">
    <property type="protein sequence ID" value="RAI27827.1"/>
    <property type="molecule type" value="Genomic_DNA"/>
</dbReference>
<dbReference type="Pfam" id="PF00510">
    <property type="entry name" value="COX3"/>
    <property type="match status" value="1"/>
</dbReference>
<gene>
    <name evidence="9" type="ORF">CH339_08905</name>
</gene>
<feature type="transmembrane region" description="Helical" evidence="7">
    <location>
        <begin position="169"/>
        <end position="188"/>
    </location>
</feature>
<dbReference type="GO" id="GO:0019646">
    <property type="term" value="P:aerobic electron transport chain"/>
    <property type="evidence" value="ECO:0007669"/>
    <property type="project" value="InterPro"/>
</dbReference>
<evidence type="ECO:0000313" key="9">
    <source>
        <dbReference type="EMBL" id="RAI27827.1"/>
    </source>
</evidence>